<evidence type="ECO:0000256" key="6">
    <source>
        <dbReference type="SAM" id="MobiDB-lite"/>
    </source>
</evidence>
<sequence>MDVHLGIERWIFLDSSYRKSNLEESVSSAQKISITTKSRPIWSFLCIFTPRDCSSSEIIFTVLTMVERKLYKTKLCVLYQRGHCPRQTCSFAHGDAELRRFSGSFNGRRDYRGSDLRDKLDRGRSPQRKYSPGRDAKSRNTYHGYSPSRSIEKKSDRKRRKKQLLDGQSDFSGGLKVSDGNEDRVKEVKIPPSDSKDVYEEQLKKVQSDINMVEQHKCQLEIDLQERVQEADSLTSRLQELEAQLCTETEECKRLTSKIKKFVKARNRHSRLQDELKRSEARLQKLGDQLGSDTTRPGATEEDSSINIVSDEENTANYVIIPRNELHSNASPSKKRPCIKLDVAEESKAANLTNGGCLVETVRSEKLSRWDVHHPQSNDDKEAEAVNYGNRGLWSLAN</sequence>
<protein>
    <recommendedName>
        <fullName evidence="7">C3H1-type domain-containing protein</fullName>
    </recommendedName>
</protein>
<organism evidence="8 9">
    <name type="scientific">Liquidambar formosana</name>
    <name type="common">Formosan gum</name>
    <dbReference type="NCBI Taxonomy" id="63359"/>
    <lineage>
        <taxon>Eukaryota</taxon>
        <taxon>Viridiplantae</taxon>
        <taxon>Streptophyta</taxon>
        <taxon>Embryophyta</taxon>
        <taxon>Tracheophyta</taxon>
        <taxon>Spermatophyta</taxon>
        <taxon>Magnoliopsida</taxon>
        <taxon>eudicotyledons</taxon>
        <taxon>Gunneridae</taxon>
        <taxon>Pentapetalae</taxon>
        <taxon>Saxifragales</taxon>
        <taxon>Altingiaceae</taxon>
        <taxon>Liquidambar</taxon>
    </lineage>
</organism>
<dbReference type="AlphaFoldDB" id="A0AAP0S0T0"/>
<keyword evidence="2 4" id="KW-0863">Zinc-finger</keyword>
<evidence type="ECO:0000313" key="8">
    <source>
        <dbReference type="EMBL" id="KAK9285361.1"/>
    </source>
</evidence>
<evidence type="ECO:0000256" key="4">
    <source>
        <dbReference type="PROSITE-ProRule" id="PRU00723"/>
    </source>
</evidence>
<evidence type="ECO:0000256" key="5">
    <source>
        <dbReference type="SAM" id="Coils"/>
    </source>
</evidence>
<feature type="coiled-coil region" evidence="5">
    <location>
        <begin position="196"/>
        <end position="289"/>
    </location>
</feature>
<dbReference type="InterPro" id="IPR000571">
    <property type="entry name" value="Znf_CCCH"/>
</dbReference>
<reference evidence="8 9" key="1">
    <citation type="journal article" date="2024" name="Plant J.">
        <title>Genome sequences and population genomics reveal climatic adaptation and genomic divergence between two closely related sweetgum species.</title>
        <authorList>
            <person name="Xu W.Q."/>
            <person name="Ren C.Q."/>
            <person name="Zhang X.Y."/>
            <person name="Comes H.P."/>
            <person name="Liu X.H."/>
            <person name="Li Y.G."/>
            <person name="Kettle C.J."/>
            <person name="Jalonen R."/>
            <person name="Gaisberger H."/>
            <person name="Ma Y.Z."/>
            <person name="Qiu Y.X."/>
        </authorList>
    </citation>
    <scope>NUCLEOTIDE SEQUENCE [LARGE SCALE GENOMIC DNA]</scope>
    <source>
        <strain evidence="8">Hangzhou</strain>
    </source>
</reference>
<name>A0AAP0S0T0_LIQFO</name>
<evidence type="ECO:0000256" key="2">
    <source>
        <dbReference type="ARBA" id="ARBA00022771"/>
    </source>
</evidence>
<dbReference type="PANTHER" id="PTHR38160:SF1">
    <property type="entry name" value="ZINC FINGER CCCH DOMAIN-CONTAINING PROTEIN 40"/>
    <property type="match status" value="1"/>
</dbReference>
<dbReference type="PROSITE" id="PS50103">
    <property type="entry name" value="ZF_C3H1"/>
    <property type="match status" value="1"/>
</dbReference>
<evidence type="ECO:0000313" key="9">
    <source>
        <dbReference type="Proteomes" id="UP001415857"/>
    </source>
</evidence>
<keyword evidence="3 4" id="KW-0862">Zinc</keyword>
<evidence type="ECO:0000256" key="3">
    <source>
        <dbReference type="ARBA" id="ARBA00022833"/>
    </source>
</evidence>
<dbReference type="PANTHER" id="PTHR38160">
    <property type="entry name" value="ZINC FINGER CCCH DOMAIN-CONTAINING PROTEIN 40"/>
    <property type="match status" value="1"/>
</dbReference>
<feature type="domain" description="C3H1-type" evidence="7">
    <location>
        <begin position="70"/>
        <end position="96"/>
    </location>
</feature>
<accession>A0AAP0S0T0</accession>
<feature type="compositionally biased region" description="Polar residues" evidence="6">
    <location>
        <begin position="139"/>
        <end position="149"/>
    </location>
</feature>
<dbReference type="InterPro" id="IPR036855">
    <property type="entry name" value="Znf_CCCH_sf"/>
</dbReference>
<dbReference type="Gene3D" id="4.10.1000.10">
    <property type="entry name" value="Zinc finger, CCCH-type"/>
    <property type="match status" value="1"/>
</dbReference>
<comment type="caution">
    <text evidence="8">The sequence shown here is derived from an EMBL/GenBank/DDBJ whole genome shotgun (WGS) entry which is preliminary data.</text>
</comment>
<gene>
    <name evidence="8" type="ORF">L1049_024552</name>
</gene>
<keyword evidence="9" id="KW-1185">Reference proteome</keyword>
<dbReference type="EMBL" id="JBBPBK010000005">
    <property type="protein sequence ID" value="KAK9285361.1"/>
    <property type="molecule type" value="Genomic_DNA"/>
</dbReference>
<evidence type="ECO:0000259" key="7">
    <source>
        <dbReference type="PROSITE" id="PS50103"/>
    </source>
</evidence>
<keyword evidence="1 4" id="KW-0479">Metal-binding</keyword>
<dbReference type="SMART" id="SM00356">
    <property type="entry name" value="ZnF_C3H1"/>
    <property type="match status" value="1"/>
</dbReference>
<feature type="zinc finger region" description="C3H1-type" evidence="4">
    <location>
        <begin position="70"/>
        <end position="96"/>
    </location>
</feature>
<dbReference type="InterPro" id="IPR045868">
    <property type="entry name" value="Znf_C3H13/40"/>
</dbReference>
<dbReference type="SUPFAM" id="SSF90229">
    <property type="entry name" value="CCCH zinc finger"/>
    <property type="match status" value="1"/>
</dbReference>
<keyword evidence="5" id="KW-0175">Coiled coil</keyword>
<proteinExistence type="predicted"/>
<dbReference type="Proteomes" id="UP001415857">
    <property type="component" value="Unassembled WGS sequence"/>
</dbReference>
<dbReference type="GO" id="GO:0008270">
    <property type="term" value="F:zinc ion binding"/>
    <property type="evidence" value="ECO:0007669"/>
    <property type="project" value="UniProtKB-KW"/>
</dbReference>
<evidence type="ECO:0000256" key="1">
    <source>
        <dbReference type="ARBA" id="ARBA00022723"/>
    </source>
</evidence>
<feature type="compositionally biased region" description="Basic and acidic residues" evidence="6">
    <location>
        <begin position="110"/>
        <end position="124"/>
    </location>
</feature>
<feature type="region of interest" description="Disordered" evidence="6">
    <location>
        <begin position="110"/>
        <end position="182"/>
    </location>
</feature>